<gene>
    <name evidence="1" type="ORF">COCCADRAFT_98434</name>
</gene>
<organism evidence="1 2">
    <name type="scientific">Cochliobolus carbonum (strain 26-R-13)</name>
    <name type="common">Maize leaf spot fungus</name>
    <name type="synonym">Bipolaris zeicola</name>
    <dbReference type="NCBI Taxonomy" id="930089"/>
    <lineage>
        <taxon>Eukaryota</taxon>
        <taxon>Fungi</taxon>
        <taxon>Dikarya</taxon>
        <taxon>Ascomycota</taxon>
        <taxon>Pezizomycotina</taxon>
        <taxon>Dothideomycetes</taxon>
        <taxon>Pleosporomycetidae</taxon>
        <taxon>Pleosporales</taxon>
        <taxon>Pleosporineae</taxon>
        <taxon>Pleosporaceae</taxon>
        <taxon>Bipolaris</taxon>
    </lineage>
</organism>
<dbReference type="RefSeq" id="XP_007713174.1">
    <property type="nucleotide sequence ID" value="XM_007714984.1"/>
</dbReference>
<sequence>TLTNKARLLQSPAARLPLWDLPTLWANRLRAACFGVRPARPRPLALALLLTHSILCFEKTSEAPPDLCIQVY</sequence>
<reference evidence="1 2" key="1">
    <citation type="journal article" date="2013" name="PLoS Genet.">
        <title>Comparative genome structure, secondary metabolite, and effector coding capacity across Cochliobolus pathogens.</title>
        <authorList>
            <person name="Condon B.J."/>
            <person name="Leng Y."/>
            <person name="Wu D."/>
            <person name="Bushley K.E."/>
            <person name="Ohm R.A."/>
            <person name="Otillar R."/>
            <person name="Martin J."/>
            <person name="Schackwitz W."/>
            <person name="Grimwood J."/>
            <person name="MohdZainudin N."/>
            <person name="Xue C."/>
            <person name="Wang R."/>
            <person name="Manning V.A."/>
            <person name="Dhillon B."/>
            <person name="Tu Z.J."/>
            <person name="Steffenson B.J."/>
            <person name="Salamov A."/>
            <person name="Sun H."/>
            <person name="Lowry S."/>
            <person name="LaButti K."/>
            <person name="Han J."/>
            <person name="Copeland A."/>
            <person name="Lindquist E."/>
            <person name="Barry K."/>
            <person name="Schmutz J."/>
            <person name="Baker S.E."/>
            <person name="Ciuffetti L.M."/>
            <person name="Grigoriev I.V."/>
            <person name="Zhong S."/>
            <person name="Turgeon B.G."/>
        </authorList>
    </citation>
    <scope>NUCLEOTIDE SEQUENCE [LARGE SCALE GENOMIC DNA]</scope>
    <source>
        <strain evidence="1 2">26-R-13</strain>
    </source>
</reference>
<name>W6XYH0_COCC2</name>
<protein>
    <submittedName>
        <fullName evidence="1">Uncharacterized protein</fullName>
    </submittedName>
</protein>
<dbReference type="EMBL" id="KI964631">
    <property type="protein sequence ID" value="EUC32512.1"/>
    <property type="molecule type" value="Genomic_DNA"/>
</dbReference>
<dbReference type="KEGG" id="bze:COCCADRAFT_98434"/>
<keyword evidence="2" id="KW-1185">Reference proteome</keyword>
<dbReference type="HOGENOM" id="CLU_2729034_0_0_1"/>
<evidence type="ECO:0000313" key="2">
    <source>
        <dbReference type="Proteomes" id="UP000053841"/>
    </source>
</evidence>
<accession>W6XYH0</accession>
<feature type="non-terminal residue" evidence="1">
    <location>
        <position position="1"/>
    </location>
</feature>
<dbReference type="GeneID" id="19154573"/>
<evidence type="ECO:0000313" key="1">
    <source>
        <dbReference type="EMBL" id="EUC32512.1"/>
    </source>
</evidence>
<dbReference type="AlphaFoldDB" id="W6XYH0"/>
<dbReference type="Proteomes" id="UP000053841">
    <property type="component" value="Unassembled WGS sequence"/>
</dbReference>
<proteinExistence type="predicted"/>